<keyword evidence="3" id="KW-1185">Reference proteome</keyword>
<dbReference type="STRING" id="235985.SAMN05414137_103390"/>
<dbReference type="Proteomes" id="UP000183015">
    <property type="component" value="Unassembled WGS sequence"/>
</dbReference>
<proteinExistence type="predicted"/>
<evidence type="ECO:0000256" key="1">
    <source>
        <dbReference type="SAM" id="MobiDB-lite"/>
    </source>
</evidence>
<dbReference type="EMBL" id="FOAZ01000003">
    <property type="protein sequence ID" value="SEK76315.1"/>
    <property type="molecule type" value="Genomic_DNA"/>
</dbReference>
<dbReference type="RefSeq" id="WP_042454733.1">
    <property type="nucleotide sequence ID" value="NZ_BBPN01000034.1"/>
</dbReference>
<accession>A0A1H7JS42</accession>
<feature type="region of interest" description="Disordered" evidence="1">
    <location>
        <begin position="54"/>
        <end position="82"/>
    </location>
</feature>
<evidence type="ECO:0000313" key="2">
    <source>
        <dbReference type="EMBL" id="SEK76315.1"/>
    </source>
</evidence>
<gene>
    <name evidence="2" type="ORF">SAMN05414137_103390</name>
</gene>
<evidence type="ECO:0000313" key="3">
    <source>
        <dbReference type="Proteomes" id="UP000183015"/>
    </source>
</evidence>
<dbReference type="eggNOG" id="ENOG502ZP39">
    <property type="taxonomic scope" value="Bacteria"/>
</dbReference>
<dbReference type="OrthoDB" id="3872481at2"/>
<name>A0A1H7JS42_STRJI</name>
<protein>
    <submittedName>
        <fullName evidence="2">Uncharacterized protein</fullName>
    </submittedName>
</protein>
<dbReference type="AlphaFoldDB" id="A0A1H7JS42"/>
<organism evidence="2 3">
    <name type="scientific">Streptacidiphilus jiangxiensis</name>
    <dbReference type="NCBI Taxonomy" id="235985"/>
    <lineage>
        <taxon>Bacteria</taxon>
        <taxon>Bacillati</taxon>
        <taxon>Actinomycetota</taxon>
        <taxon>Actinomycetes</taxon>
        <taxon>Kitasatosporales</taxon>
        <taxon>Streptomycetaceae</taxon>
        <taxon>Streptacidiphilus</taxon>
    </lineage>
</organism>
<reference evidence="3" key="1">
    <citation type="submission" date="2016-10" db="EMBL/GenBank/DDBJ databases">
        <authorList>
            <person name="Varghese N."/>
        </authorList>
    </citation>
    <scope>NUCLEOTIDE SEQUENCE [LARGE SCALE GENOMIC DNA]</scope>
    <source>
        <strain evidence="3">DSM 45096 / BCRC 16803 / CGMCC 4.1857 / CIP 109030 / JCM 12277 / KCTC 19219 / NBRC 100920 / 33214</strain>
    </source>
</reference>
<sequence>MTTRHHYHLDIDGHSVSLDLRTGFTWRTEDLVLLVDGKEVGYHHQRGTGTTVLEAELPGEPPTPLSVRIDHPHHGGHRPHTPVCTLLIEGRRMPMPESVPA</sequence>